<evidence type="ECO:0000313" key="2">
    <source>
        <dbReference type="Proteomes" id="UP000051378"/>
    </source>
</evidence>
<reference evidence="1 2" key="1">
    <citation type="journal article" date="2015" name="Genome Announc.">
        <title>Expanding the biotechnology potential of lactobacilli through comparative genomics of 213 strains and associated genera.</title>
        <authorList>
            <person name="Sun Z."/>
            <person name="Harris H.M."/>
            <person name="McCann A."/>
            <person name="Guo C."/>
            <person name="Argimon S."/>
            <person name="Zhang W."/>
            <person name="Yang X."/>
            <person name="Jeffery I.B."/>
            <person name="Cooney J.C."/>
            <person name="Kagawa T.F."/>
            <person name="Liu W."/>
            <person name="Song Y."/>
            <person name="Salvetti E."/>
            <person name="Wrobel A."/>
            <person name="Rasinkangas P."/>
            <person name="Parkhill J."/>
            <person name="Rea M.C."/>
            <person name="O'Sullivan O."/>
            <person name="Ritari J."/>
            <person name="Douillard F.P."/>
            <person name="Paul Ross R."/>
            <person name="Yang R."/>
            <person name="Briner A.E."/>
            <person name="Felis G.E."/>
            <person name="de Vos W.M."/>
            <person name="Barrangou R."/>
            <person name="Klaenhammer T.R."/>
            <person name="Caufield P.W."/>
            <person name="Cui Y."/>
            <person name="Zhang H."/>
            <person name="O'Toole P.W."/>
        </authorList>
    </citation>
    <scope>NUCLEOTIDE SEQUENCE [LARGE SCALE GENOMIC DNA]</scope>
    <source>
        <strain evidence="1 2">DSM 23037</strain>
    </source>
</reference>
<comment type="caution">
    <text evidence="1">The sequence shown here is derived from an EMBL/GenBank/DDBJ whole genome shotgun (WGS) entry which is preliminary data.</text>
</comment>
<keyword evidence="2" id="KW-1185">Reference proteome</keyword>
<evidence type="ECO:0008006" key="3">
    <source>
        <dbReference type="Google" id="ProtNLM"/>
    </source>
</evidence>
<dbReference type="Proteomes" id="UP000051378">
    <property type="component" value="Unassembled WGS sequence"/>
</dbReference>
<accession>A0A0R2DHR4</accession>
<proteinExistence type="predicted"/>
<dbReference type="AlphaFoldDB" id="A0A0R2DHR4"/>
<dbReference type="EMBL" id="AYZL01000020">
    <property type="protein sequence ID" value="KRN03649.1"/>
    <property type="molecule type" value="Genomic_DNA"/>
</dbReference>
<protein>
    <recommendedName>
        <fullName evidence="3">Reductase</fullName>
    </recommendedName>
</protein>
<gene>
    <name evidence="1" type="ORF">FC86_GL000756</name>
</gene>
<organism evidence="1 2">
    <name type="scientific">Holzapfeliella floricola DSM 23037 = JCM 16512</name>
    <dbReference type="NCBI Taxonomy" id="1423744"/>
    <lineage>
        <taxon>Bacteria</taxon>
        <taxon>Bacillati</taxon>
        <taxon>Bacillota</taxon>
        <taxon>Bacilli</taxon>
        <taxon>Lactobacillales</taxon>
        <taxon>Lactobacillaceae</taxon>
        <taxon>Holzapfeliella</taxon>
    </lineage>
</organism>
<name>A0A0R2DHR4_9LACO</name>
<sequence>MLIKYKNDYEKIAMGFLSYLDDLKSVENLKEEMKLYQNKSEFVLYLYKENTNDFIGVLGIQEGSGFIMVRYVSLAPNYRYTPYINDMLSELQFVYPKDRIIGTPENAKIIQNFEESRSKHDE</sequence>
<evidence type="ECO:0000313" key="1">
    <source>
        <dbReference type="EMBL" id="KRN03649.1"/>
    </source>
</evidence>
<dbReference type="PATRIC" id="fig|1423744.4.peg.776"/>
<dbReference type="RefSeq" id="WP_056974967.1">
    <property type="nucleotide sequence ID" value="NZ_AYZL01000020.1"/>
</dbReference>
<dbReference type="STRING" id="1423744.FC86_GL000756"/>